<keyword evidence="3" id="KW-1185">Reference proteome</keyword>
<feature type="compositionally biased region" description="Low complexity" evidence="1">
    <location>
        <begin position="26"/>
        <end position="35"/>
    </location>
</feature>
<proteinExistence type="predicted"/>
<name>A0A0P1BI99_9BASI</name>
<sequence>MSPPKRKAIKAEPAEAEKPGVSEQISPVSSAVSSPPASPKRGKRIKMEVRNQDHPILSSSASTEVAGSKSGQRRAYAHWTAQEEAAVYRALCDLGLKNTSQITADAGLTGVRDVGMVRYKIKALRKKYEGA</sequence>
<dbReference type="Proteomes" id="UP000054845">
    <property type="component" value="Unassembled WGS sequence"/>
</dbReference>
<dbReference type="EMBL" id="CCYA01000264">
    <property type="protein sequence ID" value="CEH15560.1"/>
    <property type="molecule type" value="Genomic_DNA"/>
</dbReference>
<evidence type="ECO:0000256" key="1">
    <source>
        <dbReference type="SAM" id="MobiDB-lite"/>
    </source>
</evidence>
<feature type="region of interest" description="Disordered" evidence="1">
    <location>
        <begin position="1"/>
        <end position="46"/>
    </location>
</feature>
<accession>A0A0P1BI99</accession>
<organism evidence="2 3">
    <name type="scientific">Ceraceosorus bombacis</name>
    <dbReference type="NCBI Taxonomy" id="401625"/>
    <lineage>
        <taxon>Eukaryota</taxon>
        <taxon>Fungi</taxon>
        <taxon>Dikarya</taxon>
        <taxon>Basidiomycota</taxon>
        <taxon>Ustilaginomycotina</taxon>
        <taxon>Exobasidiomycetes</taxon>
        <taxon>Ceraceosorales</taxon>
        <taxon>Ceraceosoraceae</taxon>
        <taxon>Ceraceosorus</taxon>
    </lineage>
</organism>
<evidence type="ECO:0000313" key="2">
    <source>
        <dbReference type="EMBL" id="CEH15560.1"/>
    </source>
</evidence>
<reference evidence="2 3" key="1">
    <citation type="submission" date="2014-09" db="EMBL/GenBank/DDBJ databases">
        <authorList>
            <person name="Magalhaes I.L.F."/>
            <person name="Oliveira U."/>
            <person name="Santos F.R."/>
            <person name="Vidigal T.H.D.A."/>
            <person name="Brescovit A.D."/>
            <person name="Santos A.J."/>
        </authorList>
    </citation>
    <scope>NUCLEOTIDE SEQUENCE [LARGE SCALE GENOMIC DNA]</scope>
</reference>
<dbReference type="AlphaFoldDB" id="A0A0P1BI99"/>
<protein>
    <submittedName>
        <fullName evidence="2">Uncharacterized protein</fullName>
    </submittedName>
</protein>
<evidence type="ECO:0000313" key="3">
    <source>
        <dbReference type="Proteomes" id="UP000054845"/>
    </source>
</evidence>
<feature type="compositionally biased region" description="Basic and acidic residues" evidence="1">
    <location>
        <begin position="9"/>
        <end position="20"/>
    </location>
</feature>